<keyword evidence="4 6" id="KW-0949">S-adenosyl-L-methionine</keyword>
<dbReference type="EC" id="2.5.1.43" evidence="2 6"/>
<dbReference type="PANTHER" id="PTHR32266">
    <property type="entry name" value="NICOTIANAMINE SYNTHASE 3"/>
    <property type="match status" value="1"/>
</dbReference>
<evidence type="ECO:0000256" key="6">
    <source>
        <dbReference type="RuleBase" id="RU368095"/>
    </source>
</evidence>
<dbReference type="InterPro" id="IPR029063">
    <property type="entry name" value="SAM-dependent_MTases_sf"/>
</dbReference>
<evidence type="ECO:0000256" key="5">
    <source>
        <dbReference type="ARBA" id="ARBA00049391"/>
    </source>
</evidence>
<dbReference type="OMA" id="CHSQVIG"/>
<dbReference type="Gene3D" id="3.40.50.150">
    <property type="entry name" value="Vaccinia Virus protein VP39"/>
    <property type="match status" value="1"/>
</dbReference>
<name>A0A0A0LGI4_CUCSA</name>
<comment type="catalytic activity">
    <reaction evidence="5 6">
        <text>3 S-adenosyl-L-methionine = nicotianamine + 3 S-methyl-5'-thioadenosine + 3 H(+)</text>
        <dbReference type="Rhea" id="RHEA:16481"/>
        <dbReference type="ChEBI" id="CHEBI:15378"/>
        <dbReference type="ChEBI" id="CHEBI:17509"/>
        <dbReference type="ChEBI" id="CHEBI:58249"/>
        <dbReference type="ChEBI" id="CHEBI:59789"/>
        <dbReference type="EC" id="2.5.1.43"/>
    </reaction>
</comment>
<protein>
    <recommendedName>
        <fullName evidence="2 6">Nicotianamine synthase</fullName>
        <ecNumber evidence="2 6">2.5.1.43</ecNumber>
    </recommendedName>
</protein>
<evidence type="ECO:0000256" key="3">
    <source>
        <dbReference type="ARBA" id="ARBA00022679"/>
    </source>
</evidence>
<keyword evidence="8" id="KW-1185">Reference proteome</keyword>
<reference evidence="7 8" key="4">
    <citation type="journal article" date="2011" name="BMC Genomics">
        <title>RNA-Seq improves annotation of protein-coding genes in the cucumber genome.</title>
        <authorList>
            <person name="Li Z."/>
            <person name="Zhang Z."/>
            <person name="Yan P."/>
            <person name="Huang S."/>
            <person name="Fei Z."/>
            <person name="Lin K."/>
        </authorList>
    </citation>
    <scope>NUCLEOTIDE SEQUENCE [LARGE SCALE GENOMIC DNA]</scope>
    <source>
        <strain evidence="8">cv. 9930</strain>
    </source>
</reference>
<evidence type="ECO:0000256" key="2">
    <source>
        <dbReference type="ARBA" id="ARBA00012675"/>
    </source>
</evidence>
<keyword evidence="3 6" id="KW-0808">Transferase</keyword>
<dbReference type="InterPro" id="IPR004298">
    <property type="entry name" value="Nicotian_synth"/>
</dbReference>
<dbReference type="OrthoDB" id="1858069at2759"/>
<evidence type="ECO:0000256" key="1">
    <source>
        <dbReference type="ARBA" id="ARBA00007009"/>
    </source>
</evidence>
<reference evidence="7 8" key="3">
    <citation type="journal article" date="2010" name="BMC Genomics">
        <title>Transcriptome sequencing and comparative analysis of cucumber flowers with different sex types.</title>
        <authorList>
            <person name="Guo S."/>
            <person name="Zheng Y."/>
            <person name="Joung J.G."/>
            <person name="Liu S."/>
            <person name="Zhang Z."/>
            <person name="Crasta O.R."/>
            <person name="Sobral B.W."/>
            <person name="Xu Y."/>
            <person name="Huang S."/>
            <person name="Fei Z."/>
        </authorList>
    </citation>
    <scope>NUCLEOTIDE SEQUENCE [LARGE SCALE GENOMIC DNA]</scope>
    <source>
        <strain evidence="8">cv. 9930</strain>
    </source>
</reference>
<dbReference type="Gramene" id="KGN61000">
    <property type="protein sequence ID" value="KGN61000"/>
    <property type="gene ID" value="Csa_2G034530"/>
</dbReference>
<dbReference type="STRING" id="3659.A0A0A0LGI4"/>
<dbReference type="PANTHER" id="PTHR32266:SF12">
    <property type="entry name" value="NICOTIANAMINE SYNTHASE 3"/>
    <property type="match status" value="1"/>
</dbReference>
<dbReference type="GO" id="GO:0030410">
    <property type="term" value="F:nicotianamine synthase activity"/>
    <property type="evidence" value="ECO:0000318"/>
    <property type="project" value="GO_Central"/>
</dbReference>
<evidence type="ECO:0000256" key="4">
    <source>
        <dbReference type="ARBA" id="ARBA00022691"/>
    </source>
</evidence>
<accession>A0A0A0LGI4</accession>
<dbReference type="KEGG" id="csv:101203651"/>
<dbReference type="GO" id="GO:0030418">
    <property type="term" value="P:nicotianamine biosynthetic process"/>
    <property type="evidence" value="ECO:0000318"/>
    <property type="project" value="GO_Central"/>
</dbReference>
<dbReference type="PROSITE" id="PS51142">
    <property type="entry name" value="NAS"/>
    <property type="match status" value="1"/>
</dbReference>
<proteinExistence type="inferred from homology"/>
<dbReference type="Pfam" id="PF03059">
    <property type="entry name" value="NAS"/>
    <property type="match status" value="1"/>
</dbReference>
<reference evidence="7 8" key="1">
    <citation type="journal article" date="2009" name="Nat. Genet.">
        <title>The genome of the cucumber, Cucumis sativus L.</title>
        <authorList>
            <person name="Huang S."/>
            <person name="Li R."/>
            <person name="Zhang Z."/>
            <person name="Li L."/>
            <person name="Gu X."/>
            <person name="Fan W."/>
            <person name="Lucas W.J."/>
            <person name="Wang X."/>
            <person name="Xie B."/>
            <person name="Ni P."/>
            <person name="Ren Y."/>
            <person name="Zhu H."/>
            <person name="Li J."/>
            <person name="Lin K."/>
            <person name="Jin W."/>
            <person name="Fei Z."/>
            <person name="Li G."/>
            <person name="Staub J."/>
            <person name="Kilian A."/>
            <person name="van der Vossen E.A."/>
            <person name="Wu Y."/>
            <person name="Guo J."/>
            <person name="He J."/>
            <person name="Jia Z."/>
            <person name="Ren Y."/>
            <person name="Tian G."/>
            <person name="Lu Y."/>
            <person name="Ruan J."/>
            <person name="Qian W."/>
            <person name="Wang M."/>
            <person name="Huang Q."/>
            <person name="Li B."/>
            <person name="Xuan Z."/>
            <person name="Cao J."/>
            <person name="Asan"/>
            <person name="Wu Z."/>
            <person name="Zhang J."/>
            <person name="Cai Q."/>
            <person name="Bai Y."/>
            <person name="Zhao B."/>
            <person name="Han Y."/>
            <person name="Li Y."/>
            <person name="Li X."/>
            <person name="Wang S."/>
            <person name="Shi Q."/>
            <person name="Liu S."/>
            <person name="Cho W.K."/>
            <person name="Kim J.Y."/>
            <person name="Xu Y."/>
            <person name="Heller-Uszynska K."/>
            <person name="Miao H."/>
            <person name="Cheng Z."/>
            <person name="Zhang S."/>
            <person name="Wu J."/>
            <person name="Yang Y."/>
            <person name="Kang H."/>
            <person name="Li M."/>
            <person name="Liang H."/>
            <person name="Ren X."/>
            <person name="Shi Z."/>
            <person name="Wen M."/>
            <person name="Jian M."/>
            <person name="Yang H."/>
            <person name="Zhang G."/>
            <person name="Yang Z."/>
            <person name="Chen R."/>
            <person name="Liu S."/>
            <person name="Li J."/>
            <person name="Ma L."/>
            <person name="Liu H."/>
            <person name="Zhou Y."/>
            <person name="Zhao J."/>
            <person name="Fang X."/>
            <person name="Li G."/>
            <person name="Fang L."/>
            <person name="Li Y."/>
            <person name="Liu D."/>
            <person name="Zheng H."/>
            <person name="Zhang Y."/>
            <person name="Qin N."/>
            <person name="Li Z."/>
            <person name="Yang G."/>
            <person name="Yang S."/>
            <person name="Bolund L."/>
            <person name="Kristiansen K."/>
            <person name="Zheng H."/>
            <person name="Li S."/>
            <person name="Zhang X."/>
            <person name="Yang H."/>
            <person name="Wang J."/>
            <person name="Sun R."/>
            <person name="Zhang B."/>
            <person name="Jiang S."/>
            <person name="Wang J."/>
            <person name="Du Y."/>
            <person name="Li S."/>
        </authorList>
    </citation>
    <scope>NUCLEOTIDE SEQUENCE [LARGE SCALE GENOMIC DNA]</scope>
    <source>
        <strain evidence="8">cv. 9930</strain>
    </source>
</reference>
<dbReference type="AlphaFoldDB" id="A0A0A0LGI4"/>
<comment type="function">
    <text evidence="6">Synthesizes nicotianamine, a polyamine which serves as a sensor for the physiological iron status within the plant, and/or might be involved in the transport of iron.</text>
</comment>
<dbReference type="EMBL" id="CM002923">
    <property type="protein sequence ID" value="KGN61000.1"/>
    <property type="molecule type" value="Genomic_DNA"/>
</dbReference>
<dbReference type="Proteomes" id="UP000029981">
    <property type="component" value="Chromosome 2"/>
</dbReference>
<comment type="similarity">
    <text evidence="1 6">Belongs to the nicotianamine synthase (NAS)-like family.</text>
</comment>
<evidence type="ECO:0000313" key="7">
    <source>
        <dbReference type="EMBL" id="KGN61000.1"/>
    </source>
</evidence>
<dbReference type="SMR" id="A0A0A0LGI4"/>
<evidence type="ECO:0000313" key="8">
    <source>
        <dbReference type="Proteomes" id="UP000029981"/>
    </source>
</evidence>
<sequence>MEFEQQQEALLLEKVCALYNQISSLSSLKPCKNVDTLFTQLVLTCSQHPPPPIGFDIASLSQPLRAMRAHLIQLCAQAEALLELHFSSLLASSFHHPISNLSIFPYYSNYLKLSLLEFDILRSHSRRIPDKVAFVGSGPLPLSSIVLASIHLKGTIFHNFDIDPTANTMASQLVCSDPDLSQRMIFHTKDVMEVTKGLKDYEVVFLAALVGLGEEEKGRVLKHLGKHMAAGSYLMLRSAHGARAFLYPVVDICTVEASGFEILSVFHPTDEVINSVVIARKKVMFDQSSDEDEDEDEKQGILVNTSSIVLAEKCSGFNGFTPMIEEPLS</sequence>
<reference evidence="7 8" key="2">
    <citation type="journal article" date="2009" name="PLoS ONE">
        <title>An integrated genetic and cytogenetic map of the cucumber genome.</title>
        <authorList>
            <person name="Ren Y."/>
            <person name="Zhang Z."/>
            <person name="Liu J."/>
            <person name="Staub J.E."/>
            <person name="Han Y."/>
            <person name="Cheng Z."/>
            <person name="Li X."/>
            <person name="Lu J."/>
            <person name="Miao H."/>
            <person name="Kang H."/>
            <person name="Xie B."/>
            <person name="Gu X."/>
            <person name="Wang X."/>
            <person name="Du Y."/>
            <person name="Jin W."/>
            <person name="Huang S."/>
        </authorList>
    </citation>
    <scope>NUCLEOTIDE SEQUENCE [LARGE SCALE GENOMIC DNA]</scope>
    <source>
        <strain evidence="8">cv. 9930</strain>
    </source>
</reference>
<dbReference type="eggNOG" id="ENOG502QTU6">
    <property type="taxonomic scope" value="Eukaryota"/>
</dbReference>
<gene>
    <name evidence="7" type="ORF">Csa_2G034530</name>
</gene>
<organism evidence="7 8">
    <name type="scientific">Cucumis sativus</name>
    <name type="common">Cucumber</name>
    <dbReference type="NCBI Taxonomy" id="3659"/>
    <lineage>
        <taxon>Eukaryota</taxon>
        <taxon>Viridiplantae</taxon>
        <taxon>Streptophyta</taxon>
        <taxon>Embryophyta</taxon>
        <taxon>Tracheophyta</taxon>
        <taxon>Spermatophyta</taxon>
        <taxon>Magnoliopsida</taxon>
        <taxon>eudicotyledons</taxon>
        <taxon>Gunneridae</taxon>
        <taxon>Pentapetalae</taxon>
        <taxon>rosids</taxon>
        <taxon>fabids</taxon>
        <taxon>Cucurbitales</taxon>
        <taxon>Cucurbitaceae</taxon>
        <taxon>Benincaseae</taxon>
        <taxon>Cucumis</taxon>
    </lineage>
</organism>